<dbReference type="PROSITE" id="PS51782">
    <property type="entry name" value="LYSM"/>
    <property type="match status" value="1"/>
</dbReference>
<dbReference type="InterPro" id="IPR036779">
    <property type="entry name" value="LysM_dom_sf"/>
</dbReference>
<keyword evidence="3" id="KW-1015">Disulfide bond</keyword>
<dbReference type="SMART" id="SM00257">
    <property type="entry name" value="LysM"/>
    <property type="match status" value="1"/>
</dbReference>
<feature type="region of interest" description="Disordered" evidence="4">
    <location>
        <begin position="649"/>
        <end position="712"/>
    </location>
</feature>
<dbReference type="InterPro" id="IPR052982">
    <property type="entry name" value="SRP1/TIP1-like"/>
</dbReference>
<evidence type="ECO:0000313" key="11">
    <source>
        <dbReference type="Proteomes" id="UP001138500"/>
    </source>
</evidence>
<gene>
    <name evidence="10" type="ORF">Tdes44962_MAKER04345</name>
</gene>
<feature type="chain" id="PRO_5040919167" evidence="5">
    <location>
        <begin position="22"/>
        <end position="1201"/>
    </location>
</feature>
<evidence type="ECO:0000256" key="1">
    <source>
        <dbReference type="ARBA" id="ARBA00022669"/>
    </source>
</evidence>
<evidence type="ECO:0000259" key="7">
    <source>
        <dbReference type="PROSITE" id="PS51212"/>
    </source>
</evidence>
<dbReference type="OrthoDB" id="3650558at2759"/>
<dbReference type="PROSITE" id="PS51762">
    <property type="entry name" value="GH16_2"/>
    <property type="match status" value="1"/>
</dbReference>
<evidence type="ECO:0000256" key="4">
    <source>
        <dbReference type="SAM" id="MobiDB-lite"/>
    </source>
</evidence>
<evidence type="ECO:0000259" key="6">
    <source>
        <dbReference type="PROSITE" id="PS50941"/>
    </source>
</evidence>
<dbReference type="CDD" id="cd00118">
    <property type="entry name" value="LysM"/>
    <property type="match status" value="1"/>
</dbReference>
<dbReference type="SUPFAM" id="SSF54106">
    <property type="entry name" value="LysM domain"/>
    <property type="match status" value="1"/>
</dbReference>
<keyword evidence="2 5" id="KW-0732">Signal</keyword>
<dbReference type="InterPro" id="IPR018466">
    <property type="entry name" value="Kre9/Knh1-like_N"/>
</dbReference>
<name>A0A9W7SMP5_9PEZI</name>
<evidence type="ECO:0000256" key="5">
    <source>
        <dbReference type="SAM" id="SignalP"/>
    </source>
</evidence>
<dbReference type="InterPro" id="IPR013320">
    <property type="entry name" value="ConA-like_dom_sf"/>
</dbReference>
<protein>
    <submittedName>
        <fullName evidence="10">Concanavalin A-like lectin/glucanase</fullName>
    </submittedName>
</protein>
<dbReference type="PANTHER" id="PTHR40633:SF1">
    <property type="entry name" value="GPI ANCHORED SERINE-THREONINE RICH PROTEIN (AFU_ORTHOLOGUE AFUA_1G03630)"/>
    <property type="match status" value="1"/>
</dbReference>
<keyword evidence="11" id="KW-1185">Reference proteome</keyword>
<dbReference type="Pfam" id="PF01822">
    <property type="entry name" value="WSC"/>
    <property type="match status" value="2"/>
</dbReference>
<dbReference type="PROSITE" id="PS51212">
    <property type="entry name" value="WSC"/>
    <property type="match status" value="2"/>
</dbReference>
<dbReference type="SUPFAM" id="SSF49899">
    <property type="entry name" value="Concanavalin A-like lectins/glucanases"/>
    <property type="match status" value="1"/>
</dbReference>
<dbReference type="InterPro" id="IPR036861">
    <property type="entry name" value="Endochitinase-like_sf"/>
</dbReference>
<dbReference type="InterPro" id="IPR001002">
    <property type="entry name" value="Chitin-bd_1"/>
</dbReference>
<feature type="domain" description="LysM" evidence="9">
    <location>
        <begin position="325"/>
        <end position="371"/>
    </location>
</feature>
<evidence type="ECO:0000259" key="8">
    <source>
        <dbReference type="PROSITE" id="PS51762"/>
    </source>
</evidence>
<accession>A0A9W7SMP5</accession>
<feature type="compositionally biased region" description="Low complexity" evidence="4">
    <location>
        <begin position="286"/>
        <end position="296"/>
    </location>
</feature>
<feature type="region of interest" description="Disordered" evidence="4">
    <location>
        <begin position="929"/>
        <end position="949"/>
    </location>
</feature>
<reference evidence="10 11" key="2">
    <citation type="journal article" date="2021" name="Curr. Genet.">
        <title>Genetic response to nitrogen starvation in the aggressive Eucalyptus foliar pathogen Teratosphaeria destructans.</title>
        <authorList>
            <person name="Havenga M."/>
            <person name="Wingfield B.D."/>
            <person name="Wingfield M.J."/>
            <person name="Dreyer L.L."/>
            <person name="Roets F."/>
            <person name="Aylward J."/>
        </authorList>
    </citation>
    <scope>NUCLEOTIDE SEQUENCE [LARGE SCALE GENOMIC DNA]</scope>
    <source>
        <strain evidence="10">CMW44962</strain>
    </source>
</reference>
<dbReference type="PROSITE" id="PS50941">
    <property type="entry name" value="CHIT_BIND_I_2"/>
    <property type="match status" value="1"/>
</dbReference>
<feature type="domain" description="GH16" evidence="8">
    <location>
        <begin position="46"/>
        <end position="240"/>
    </location>
</feature>
<keyword evidence="1 3" id="KW-0147">Chitin-binding</keyword>
<dbReference type="InterPro" id="IPR018392">
    <property type="entry name" value="LysM"/>
</dbReference>
<dbReference type="PANTHER" id="PTHR40633">
    <property type="entry name" value="MATRIX PROTEIN, PUTATIVE (AFU_ORTHOLOGUE AFUA_8G05410)-RELATED"/>
    <property type="match status" value="1"/>
</dbReference>
<feature type="domain" description="Chitin-binding type-1" evidence="6">
    <location>
        <begin position="591"/>
        <end position="639"/>
    </location>
</feature>
<feature type="domain" description="WSC" evidence="7">
    <location>
        <begin position="1089"/>
        <end position="1181"/>
    </location>
</feature>
<dbReference type="SMART" id="SM00321">
    <property type="entry name" value="WSC"/>
    <property type="match status" value="2"/>
</dbReference>
<comment type="caution">
    <text evidence="10">The sequence shown here is derived from an EMBL/GenBank/DDBJ whole genome shotgun (WGS) entry which is preliminary data.</text>
</comment>
<dbReference type="Pfam" id="PF00722">
    <property type="entry name" value="Glyco_hydro_16"/>
    <property type="match status" value="1"/>
</dbReference>
<feature type="region of interest" description="Disordered" evidence="4">
    <location>
        <begin position="390"/>
        <end position="432"/>
    </location>
</feature>
<evidence type="ECO:0000259" key="9">
    <source>
        <dbReference type="PROSITE" id="PS51782"/>
    </source>
</evidence>
<dbReference type="Pfam" id="PF01476">
    <property type="entry name" value="LysM"/>
    <property type="match status" value="1"/>
</dbReference>
<dbReference type="Proteomes" id="UP001138500">
    <property type="component" value="Unassembled WGS sequence"/>
</dbReference>
<dbReference type="Gene3D" id="3.10.350.10">
    <property type="entry name" value="LysM domain"/>
    <property type="match status" value="1"/>
</dbReference>
<dbReference type="CDD" id="cd11618">
    <property type="entry name" value="ChtBD1_1"/>
    <property type="match status" value="1"/>
</dbReference>
<dbReference type="Pfam" id="PF10342">
    <property type="entry name" value="Kre9_KNH"/>
    <property type="match status" value="1"/>
</dbReference>
<dbReference type="GO" id="GO:0008061">
    <property type="term" value="F:chitin binding"/>
    <property type="evidence" value="ECO:0007669"/>
    <property type="project" value="UniProtKB-UniRule"/>
</dbReference>
<dbReference type="EMBL" id="RIBY02002145">
    <property type="protein sequence ID" value="KAH9824525.1"/>
    <property type="molecule type" value="Genomic_DNA"/>
</dbReference>
<dbReference type="AlphaFoldDB" id="A0A9W7SMP5"/>
<dbReference type="GO" id="GO:0004553">
    <property type="term" value="F:hydrolase activity, hydrolyzing O-glycosyl compounds"/>
    <property type="evidence" value="ECO:0007669"/>
    <property type="project" value="InterPro"/>
</dbReference>
<feature type="region of interest" description="Disordered" evidence="4">
    <location>
        <begin position="286"/>
        <end position="313"/>
    </location>
</feature>
<proteinExistence type="predicted"/>
<dbReference type="Gene3D" id="3.30.60.10">
    <property type="entry name" value="Endochitinase-like"/>
    <property type="match status" value="1"/>
</dbReference>
<comment type="caution">
    <text evidence="3">Lacks conserved residue(s) required for the propagation of feature annotation.</text>
</comment>
<dbReference type="GO" id="GO:0005975">
    <property type="term" value="P:carbohydrate metabolic process"/>
    <property type="evidence" value="ECO:0007669"/>
    <property type="project" value="InterPro"/>
</dbReference>
<dbReference type="SUPFAM" id="SSF57016">
    <property type="entry name" value="Plant lectins/antimicrobial peptides"/>
    <property type="match status" value="1"/>
</dbReference>
<feature type="disulfide bond" evidence="3">
    <location>
        <begin position="610"/>
        <end position="624"/>
    </location>
</feature>
<reference evidence="10 11" key="1">
    <citation type="journal article" date="2018" name="IMA Fungus">
        <title>IMA Genome-F 10: Nine draft genome sequences of Claviceps purpurea s.lat., including C. arundinis, C. humidiphila, and C. cf. spartinae, pseudomolecules for the pitch canker pathogen Fusarium circinatum, draft genome of Davidsoniella eucalypti, Grosmannia galeiformis, Quambalaria eucalypti, and Teratosphaeria destructans.</title>
        <authorList>
            <person name="Wingfield B.D."/>
            <person name="Liu M."/>
            <person name="Nguyen H.D."/>
            <person name="Lane F.A."/>
            <person name="Morgan S.W."/>
            <person name="De Vos L."/>
            <person name="Wilken P.M."/>
            <person name="Duong T.A."/>
            <person name="Aylward J."/>
            <person name="Coetzee M.P."/>
            <person name="Dadej K."/>
            <person name="De Beer Z.W."/>
            <person name="Findlay W."/>
            <person name="Havenga M."/>
            <person name="Kolarik M."/>
            <person name="Menzies J.G."/>
            <person name="Naidoo K."/>
            <person name="Pochopski O."/>
            <person name="Shoukouhi P."/>
            <person name="Santana Q.C."/>
            <person name="Seifert K.A."/>
            <person name="Soal N."/>
            <person name="Steenkamp E.T."/>
            <person name="Tatham C.T."/>
            <person name="van der Nest M.A."/>
            <person name="Wingfield M.J."/>
        </authorList>
    </citation>
    <scope>NUCLEOTIDE SEQUENCE [LARGE SCALE GENOMIC DNA]</scope>
    <source>
        <strain evidence="10">CMW44962</strain>
    </source>
</reference>
<dbReference type="InterPro" id="IPR002889">
    <property type="entry name" value="WSC_carb-bd"/>
</dbReference>
<dbReference type="InterPro" id="IPR000757">
    <property type="entry name" value="Beta-glucanase-like"/>
</dbReference>
<evidence type="ECO:0000256" key="3">
    <source>
        <dbReference type="PROSITE-ProRule" id="PRU00261"/>
    </source>
</evidence>
<feature type="compositionally biased region" description="Low complexity" evidence="4">
    <location>
        <begin position="649"/>
        <end position="660"/>
    </location>
</feature>
<feature type="signal peptide" evidence="5">
    <location>
        <begin position="1"/>
        <end position="21"/>
    </location>
</feature>
<sequence>MARKGAPLAILALALVGLAAAQCDPTNVTTAPCAPIEGITAPYYVDFTKISSVPSEFTIASYEDSFLHFGSNGLEFRLEDGYSAPYIWTNKYMHYGTASAIIQTAPGIGVITSAVLLSDDGDEIDYEMSGNDFTYNVPTVQTNYYGKAIDGDWDRGTQPQVSANMTSHFFNFTQVWTPTSIQWIMNGTVIRTQLASDCDTGNHQYPQTPARYHIGVWDAGNPTSPWYTAQWAGGYTETSSFPSSMYLKSIYIQPWKSCAYYKYSDTTGSSDSVQCLSSIPASAASTATPTQASDAPKVPTATSNGTTCDPVPMPTQEGTADGCATYYKVQSGDNCATIATSLGVNEDDLKSWNPQAGSDCYDLWANYYICASTPGVCNGTTSSSISATSTVLSTSNPSSSASSSAQTVSSSSSSGTIRASSTSPSSTQIPGGSSTIVSLAPSSLQTVASQASTTSASSIAASGGSSVAAPSATGTLGGNAIILPGSGDIVPAGKPYNITWTPTTSGNISLQLLKGPSTNMVVDSIIANNILNSGYFVWTPSTSLVPTDDATGYGIELIVYGTGDYQYSTQFGISNDQYTPPAMLNLPVSTNGACGASAQTVCKGSAFGDCCSAYGYCGSTADFCSVTAGCLWPYGRCQDASSDDASSSSSITIAATSPGSSSGGSGSATQSSSSSSSSTSKASSSMTSSSPTLSSSKASSTGSTPPATATGAIKCPDSNGTVYQTNGKSFLIECGIDHAGGDMTSTTVNSLSACVAACADNDACVDVSLSGVACYMKSSVGAAVHNAVYGAKLVTASTSNPSSTSSASSTSTLAVKCPDSNGTIHQMNGKSFMIECGIDHAAGDLTSVVVSSLGDCIAACASHEGCVDVSLSGVACYLKSSVGAPMYNGVYGAKLIDPTSTSASTSPATTASSSSVHTSTEIGRVVGTSAASSASSTKSSSSSTPSTNTASTFTTSAKVSLSASSTLSSAVATVSAPSGDPSGFAYTGCYSEVSGRALSEKSTAHNGMTNDVCAAFCKDYAWFATEYGNECYCGNTLHSASKPCSDGRCKMSCAGNRGKICGGSNGLSLYKSCTTKAQGEPTVINGTNGYQSIGCYSDNPFSRVLHTVYVDSKMTIELCAAQAKAAGHTFFGVEYGNECWMGPSMLNNPRSLNQQYCGSKCPGDGGEYCGAGNALQMYSTTGSTKEAATTTTSKANQGWWW</sequence>
<feature type="domain" description="WSC" evidence="7">
    <location>
        <begin position="983"/>
        <end position="1073"/>
    </location>
</feature>
<evidence type="ECO:0000256" key="2">
    <source>
        <dbReference type="ARBA" id="ARBA00022729"/>
    </source>
</evidence>
<organism evidence="10 11">
    <name type="scientific">Teratosphaeria destructans</name>
    <dbReference type="NCBI Taxonomy" id="418781"/>
    <lineage>
        <taxon>Eukaryota</taxon>
        <taxon>Fungi</taxon>
        <taxon>Dikarya</taxon>
        <taxon>Ascomycota</taxon>
        <taxon>Pezizomycotina</taxon>
        <taxon>Dothideomycetes</taxon>
        <taxon>Dothideomycetidae</taxon>
        <taxon>Mycosphaerellales</taxon>
        <taxon>Teratosphaeriaceae</taxon>
        <taxon>Teratosphaeria</taxon>
    </lineage>
</organism>
<feature type="compositionally biased region" description="Low complexity" evidence="4">
    <location>
        <begin position="667"/>
        <end position="712"/>
    </location>
</feature>
<dbReference type="Gene3D" id="2.60.120.200">
    <property type="match status" value="1"/>
</dbReference>
<evidence type="ECO:0000313" key="10">
    <source>
        <dbReference type="EMBL" id="KAH9824525.1"/>
    </source>
</evidence>